<keyword evidence="4" id="KW-1185">Reference proteome</keyword>
<sequence length="76" mass="9010">MGKSINIAGYHDQAPHHEVYLKELDDLSWQTLYQAKKQRTRNDGPPYGQSFMEVFYFYKMKRTKSHGSLSSFFLFL</sequence>
<dbReference type="AlphaFoldDB" id="A0AAX0S5K3"/>
<dbReference type="EMBL" id="CP030926">
    <property type="protein sequence ID" value="AXN38115.1"/>
    <property type="molecule type" value="Genomic_DNA"/>
</dbReference>
<evidence type="ECO:0000313" key="1">
    <source>
        <dbReference type="EMBL" id="AXN38115.1"/>
    </source>
</evidence>
<dbReference type="EMBL" id="NUEQ01000014">
    <property type="protein sequence ID" value="PEJ34239.1"/>
    <property type="molecule type" value="Genomic_DNA"/>
</dbReference>
<evidence type="ECO:0000313" key="3">
    <source>
        <dbReference type="Proteomes" id="UP000220106"/>
    </source>
</evidence>
<name>A0AAX0S5K3_9BACI</name>
<dbReference type="Proteomes" id="UP000260457">
    <property type="component" value="Chromosome"/>
</dbReference>
<reference evidence="2 3" key="1">
    <citation type="submission" date="2017-09" db="EMBL/GenBank/DDBJ databases">
        <title>Large-scale bioinformatics analysis of Bacillus genomes uncovers conserved roles of natural products in bacterial physiology.</title>
        <authorList>
            <consortium name="Agbiome Team Llc"/>
            <person name="Bleich R.M."/>
            <person name="Kirk G.J."/>
            <person name="Santa Maria K.C."/>
            <person name="Allen S.E."/>
            <person name="Farag S."/>
            <person name="Shank E.A."/>
            <person name="Bowers A."/>
        </authorList>
    </citation>
    <scope>NUCLEOTIDE SEQUENCE [LARGE SCALE GENOMIC DNA]</scope>
    <source>
        <strain evidence="2 3">AFS003229</strain>
    </source>
</reference>
<accession>A0AAX0S5K3</accession>
<reference evidence="1 4" key="2">
    <citation type="submission" date="2018-07" db="EMBL/GenBank/DDBJ databases">
        <title>The molecular basis for the intramolecular migration of carboxyl group in the catabolism of para-hydroxybenzoate via gentisate.</title>
        <authorList>
            <person name="Zhao H."/>
            <person name="Xu Y."/>
            <person name="Lin S."/>
            <person name="Spain J.C."/>
            <person name="Zhou N.-Y."/>
        </authorList>
    </citation>
    <scope>NUCLEOTIDE SEQUENCE [LARGE SCALE GENOMIC DNA]</scope>
    <source>
        <strain evidence="1 4">PHB-7a</strain>
    </source>
</reference>
<protein>
    <submittedName>
        <fullName evidence="2">Uncharacterized protein</fullName>
    </submittedName>
</protein>
<evidence type="ECO:0000313" key="2">
    <source>
        <dbReference type="EMBL" id="PEJ34239.1"/>
    </source>
</evidence>
<dbReference type="KEGG" id="pbut:DTO10_06500"/>
<organism evidence="2 3">
    <name type="scientific">Peribacillus butanolivorans</name>
    <dbReference type="NCBI Taxonomy" id="421767"/>
    <lineage>
        <taxon>Bacteria</taxon>
        <taxon>Bacillati</taxon>
        <taxon>Bacillota</taxon>
        <taxon>Bacilli</taxon>
        <taxon>Bacillales</taxon>
        <taxon>Bacillaceae</taxon>
        <taxon>Peribacillus</taxon>
    </lineage>
</organism>
<proteinExistence type="predicted"/>
<dbReference type="Proteomes" id="UP000220106">
    <property type="component" value="Unassembled WGS sequence"/>
</dbReference>
<gene>
    <name evidence="2" type="ORF">CN689_08835</name>
    <name evidence="1" type="ORF">DTO10_06500</name>
</gene>
<evidence type="ECO:0000313" key="4">
    <source>
        <dbReference type="Proteomes" id="UP000260457"/>
    </source>
</evidence>